<evidence type="ECO:0000256" key="2">
    <source>
        <dbReference type="ARBA" id="ARBA00022448"/>
    </source>
</evidence>
<evidence type="ECO:0000256" key="6">
    <source>
        <dbReference type="ARBA" id="ARBA00022989"/>
    </source>
</evidence>
<keyword evidence="6 8" id="KW-1133">Transmembrane helix</keyword>
<keyword evidence="7 8" id="KW-0472">Membrane</keyword>
<name>A0A381QRX9_9ZZZZ</name>
<evidence type="ECO:0000256" key="1">
    <source>
        <dbReference type="ARBA" id="ARBA00004429"/>
    </source>
</evidence>
<dbReference type="InterPro" id="IPR007387">
    <property type="entry name" value="TRAP_DctQ"/>
</dbReference>
<dbReference type="EMBL" id="UINC01001469">
    <property type="protein sequence ID" value="SUZ81468.1"/>
    <property type="molecule type" value="Genomic_DNA"/>
</dbReference>
<evidence type="ECO:0000256" key="4">
    <source>
        <dbReference type="ARBA" id="ARBA00022519"/>
    </source>
</evidence>
<keyword evidence="2" id="KW-0813">Transport</keyword>
<protein>
    <recommendedName>
        <fullName evidence="9">Tripartite ATP-independent periplasmic transporters DctQ component domain-containing protein</fullName>
    </recommendedName>
</protein>
<dbReference type="AlphaFoldDB" id="A0A381QRX9"/>
<gene>
    <name evidence="10" type="ORF">METZ01_LOCUS34322</name>
</gene>
<reference evidence="10" key="1">
    <citation type="submission" date="2018-05" db="EMBL/GenBank/DDBJ databases">
        <authorList>
            <person name="Lanie J.A."/>
            <person name="Ng W.-L."/>
            <person name="Kazmierczak K.M."/>
            <person name="Andrzejewski T.M."/>
            <person name="Davidsen T.M."/>
            <person name="Wayne K.J."/>
            <person name="Tettelin H."/>
            <person name="Glass J.I."/>
            <person name="Rusch D."/>
            <person name="Podicherti R."/>
            <person name="Tsui H.-C.T."/>
            <person name="Winkler M.E."/>
        </authorList>
    </citation>
    <scope>NUCLEOTIDE SEQUENCE</scope>
</reference>
<evidence type="ECO:0000256" key="8">
    <source>
        <dbReference type="SAM" id="Phobius"/>
    </source>
</evidence>
<dbReference type="PANTHER" id="PTHR35011:SF4">
    <property type="entry name" value="SLL1102 PROTEIN"/>
    <property type="match status" value="1"/>
</dbReference>
<evidence type="ECO:0000259" key="9">
    <source>
        <dbReference type="Pfam" id="PF04290"/>
    </source>
</evidence>
<comment type="subcellular location">
    <subcellularLocation>
        <location evidence="1">Cell inner membrane</location>
        <topology evidence="1">Multi-pass membrane protein</topology>
    </subcellularLocation>
</comment>
<keyword evidence="4" id="KW-0997">Cell inner membrane</keyword>
<evidence type="ECO:0000256" key="5">
    <source>
        <dbReference type="ARBA" id="ARBA00022692"/>
    </source>
</evidence>
<organism evidence="10">
    <name type="scientific">marine metagenome</name>
    <dbReference type="NCBI Taxonomy" id="408172"/>
    <lineage>
        <taxon>unclassified sequences</taxon>
        <taxon>metagenomes</taxon>
        <taxon>ecological metagenomes</taxon>
    </lineage>
</organism>
<feature type="domain" description="Tripartite ATP-independent periplasmic transporters DctQ component" evidence="9">
    <location>
        <begin position="33"/>
        <end position="165"/>
    </location>
</feature>
<feature type="transmembrane region" description="Helical" evidence="8">
    <location>
        <begin position="98"/>
        <end position="120"/>
    </location>
</feature>
<dbReference type="InterPro" id="IPR055348">
    <property type="entry name" value="DctQ"/>
</dbReference>
<evidence type="ECO:0000313" key="10">
    <source>
        <dbReference type="EMBL" id="SUZ81468.1"/>
    </source>
</evidence>
<keyword evidence="3" id="KW-1003">Cell membrane</keyword>
<dbReference type="GO" id="GO:0005886">
    <property type="term" value="C:plasma membrane"/>
    <property type="evidence" value="ECO:0007669"/>
    <property type="project" value="UniProtKB-SubCell"/>
</dbReference>
<dbReference type="PANTHER" id="PTHR35011">
    <property type="entry name" value="2,3-DIKETO-L-GULONATE TRAP TRANSPORTER SMALL PERMEASE PROTEIN YIAM"/>
    <property type="match status" value="1"/>
</dbReference>
<keyword evidence="5 8" id="KW-0812">Transmembrane</keyword>
<feature type="transmembrane region" description="Helical" evidence="8">
    <location>
        <begin position="27"/>
        <end position="46"/>
    </location>
</feature>
<dbReference type="Pfam" id="PF04290">
    <property type="entry name" value="DctQ"/>
    <property type="match status" value="1"/>
</dbReference>
<evidence type="ECO:0000256" key="7">
    <source>
        <dbReference type="ARBA" id="ARBA00023136"/>
    </source>
</evidence>
<feature type="transmembrane region" description="Helical" evidence="8">
    <location>
        <begin position="140"/>
        <end position="159"/>
    </location>
</feature>
<sequence length="173" mass="20007">MENQLPTTALSRAIDPFLQRLGNGLSWIWVGLIFVIVLNVLLRYVFSEGRIELEEIQWHLYSTGFMFGLSYAFQADVHIRVDVLHERFSPELKAWIDLYGILLFVLPFTALMLIYGIPFVVDSYQTKEVSQSPGGLELRWLIKSVLVLGFSFLSLAAFARLTRLWSFLFFHAR</sequence>
<accession>A0A381QRX9</accession>
<proteinExistence type="predicted"/>
<evidence type="ECO:0000256" key="3">
    <source>
        <dbReference type="ARBA" id="ARBA00022475"/>
    </source>
</evidence>
<feature type="transmembrane region" description="Helical" evidence="8">
    <location>
        <begin position="58"/>
        <end position="77"/>
    </location>
</feature>